<dbReference type="PANTHER" id="PTHR30035:SF3">
    <property type="entry name" value="INTERMEMBRANE PHOSPHOLIPID TRANSPORT SYSTEM LIPOPROTEIN MLAA"/>
    <property type="match status" value="1"/>
</dbReference>
<sequence length="242" mass="25432">MDRMRLRSLCRLAACAALLAAAQPATVRAAGDPFEAVNRRIHTFNRSVQTKVLGPLAELYLSATSAEIRRGVVNVLANLNEPITAVSGLAAGNARLAANAATRFGINSTLGLAGVHDPAAAMGYPRQAFGIADAICSWGVPSGPFVVLPLLGPSTLRDAGALVATSVTLSQTLGSDVYFAWSGSDLFVGYAQLHRELERIDAESLDTYAVYRSAYLQRRAAVCPTNRARDSAGDTDGGLETP</sequence>
<name>A0A9X0R3C7_9PROT</name>
<dbReference type="AlphaFoldDB" id="A0A9X0R3C7"/>
<dbReference type="PRINTS" id="PR01805">
    <property type="entry name" value="VACJLIPOPROT"/>
</dbReference>
<dbReference type="GO" id="GO:0016020">
    <property type="term" value="C:membrane"/>
    <property type="evidence" value="ECO:0007669"/>
    <property type="project" value="InterPro"/>
</dbReference>
<dbReference type="InterPro" id="IPR007428">
    <property type="entry name" value="MlaA"/>
</dbReference>
<protein>
    <submittedName>
        <fullName evidence="4">VacJ family lipoprotein</fullName>
    </submittedName>
</protein>
<evidence type="ECO:0000256" key="2">
    <source>
        <dbReference type="ARBA" id="ARBA00022729"/>
    </source>
</evidence>
<evidence type="ECO:0000313" key="4">
    <source>
        <dbReference type="EMBL" id="MBC4018751.1"/>
    </source>
</evidence>
<dbReference type="PANTHER" id="PTHR30035">
    <property type="entry name" value="LIPOPROTEIN VACJ-RELATED"/>
    <property type="match status" value="1"/>
</dbReference>
<comment type="caution">
    <text evidence="4">The sequence shown here is derived from an EMBL/GenBank/DDBJ whole genome shotgun (WGS) entry which is preliminary data.</text>
</comment>
<accession>A0A9X0R3C7</accession>
<dbReference type="EMBL" id="JACOMF010000076">
    <property type="protein sequence ID" value="MBC4018751.1"/>
    <property type="molecule type" value="Genomic_DNA"/>
</dbReference>
<feature type="signal peptide" evidence="3">
    <location>
        <begin position="1"/>
        <end position="29"/>
    </location>
</feature>
<reference evidence="4" key="1">
    <citation type="submission" date="2020-08" db="EMBL/GenBank/DDBJ databases">
        <authorList>
            <person name="Hu Y."/>
            <person name="Nguyen S.V."/>
            <person name="Li F."/>
            <person name="Fanning S."/>
        </authorList>
    </citation>
    <scope>NUCLEOTIDE SEQUENCE</scope>
    <source>
        <strain evidence="4">SYSU D8009</strain>
    </source>
</reference>
<proteinExistence type="inferred from homology"/>
<keyword evidence="2 3" id="KW-0732">Signal</keyword>
<feature type="chain" id="PRO_5040841643" evidence="3">
    <location>
        <begin position="30"/>
        <end position="242"/>
    </location>
</feature>
<keyword evidence="5" id="KW-1185">Reference proteome</keyword>
<evidence type="ECO:0000256" key="1">
    <source>
        <dbReference type="ARBA" id="ARBA00010634"/>
    </source>
</evidence>
<comment type="similarity">
    <text evidence="1">Belongs to the MlaA family.</text>
</comment>
<evidence type="ECO:0000256" key="3">
    <source>
        <dbReference type="SAM" id="SignalP"/>
    </source>
</evidence>
<organism evidence="4 5">
    <name type="scientific">Siccirubricoccus deserti</name>
    <dbReference type="NCBI Taxonomy" id="2013562"/>
    <lineage>
        <taxon>Bacteria</taxon>
        <taxon>Pseudomonadati</taxon>
        <taxon>Pseudomonadota</taxon>
        <taxon>Alphaproteobacteria</taxon>
        <taxon>Acetobacterales</taxon>
        <taxon>Roseomonadaceae</taxon>
        <taxon>Siccirubricoccus</taxon>
    </lineage>
</organism>
<dbReference type="GO" id="GO:0120010">
    <property type="term" value="P:intermembrane phospholipid transfer"/>
    <property type="evidence" value="ECO:0007669"/>
    <property type="project" value="TreeGrafter"/>
</dbReference>
<dbReference type="Pfam" id="PF04333">
    <property type="entry name" value="MlaA"/>
    <property type="match status" value="1"/>
</dbReference>
<keyword evidence="4" id="KW-0449">Lipoprotein</keyword>
<gene>
    <name evidence="4" type="ORF">H7965_26180</name>
</gene>
<evidence type="ECO:0000313" key="5">
    <source>
        <dbReference type="Proteomes" id="UP000600101"/>
    </source>
</evidence>
<dbReference type="Proteomes" id="UP000600101">
    <property type="component" value="Unassembled WGS sequence"/>
</dbReference>